<organism evidence="2 3">
    <name type="scientific">Prosthecomicrobium pneumaticum</name>
    <dbReference type="NCBI Taxonomy" id="81895"/>
    <lineage>
        <taxon>Bacteria</taxon>
        <taxon>Pseudomonadati</taxon>
        <taxon>Pseudomonadota</taxon>
        <taxon>Alphaproteobacteria</taxon>
        <taxon>Hyphomicrobiales</taxon>
        <taxon>Kaistiaceae</taxon>
        <taxon>Prosthecomicrobium</taxon>
    </lineage>
</organism>
<protein>
    <submittedName>
        <fullName evidence="2">Putative membrane protein</fullName>
    </submittedName>
</protein>
<reference evidence="2 3" key="1">
    <citation type="submission" date="2020-08" db="EMBL/GenBank/DDBJ databases">
        <title>Genomic Encyclopedia of Type Strains, Phase IV (KMG-IV): sequencing the most valuable type-strain genomes for metagenomic binning, comparative biology and taxonomic classification.</title>
        <authorList>
            <person name="Goeker M."/>
        </authorList>
    </citation>
    <scope>NUCLEOTIDE SEQUENCE [LARGE SCALE GENOMIC DNA]</scope>
    <source>
        <strain evidence="2 3">DSM 16268</strain>
    </source>
</reference>
<gene>
    <name evidence="2" type="ORF">GGQ63_003251</name>
</gene>
<evidence type="ECO:0000313" key="3">
    <source>
        <dbReference type="Proteomes" id="UP000523821"/>
    </source>
</evidence>
<proteinExistence type="predicted"/>
<dbReference type="Proteomes" id="UP000523821">
    <property type="component" value="Unassembled WGS sequence"/>
</dbReference>
<keyword evidence="1" id="KW-1133">Transmembrane helix</keyword>
<accession>A0A7W9FP16</accession>
<evidence type="ECO:0000256" key="1">
    <source>
        <dbReference type="SAM" id="Phobius"/>
    </source>
</evidence>
<dbReference type="PROSITE" id="PS51257">
    <property type="entry name" value="PROKAR_LIPOPROTEIN"/>
    <property type="match status" value="1"/>
</dbReference>
<name>A0A7W9FP16_9HYPH</name>
<dbReference type="EMBL" id="JACHOO010000007">
    <property type="protein sequence ID" value="MBB5754170.1"/>
    <property type="molecule type" value="Genomic_DNA"/>
</dbReference>
<dbReference type="RefSeq" id="WP_183857631.1">
    <property type="nucleotide sequence ID" value="NZ_JACHOO010000007.1"/>
</dbReference>
<sequence>MPSEPRSPTTKAELDRLASRIATIGIIAGLACTSLGMLARSPVFGGAGLLVVLIAVVLRRPLARLVAGRG</sequence>
<keyword evidence="3" id="KW-1185">Reference proteome</keyword>
<keyword evidence="1" id="KW-0472">Membrane</keyword>
<keyword evidence="1" id="KW-0812">Transmembrane</keyword>
<evidence type="ECO:0000313" key="2">
    <source>
        <dbReference type="EMBL" id="MBB5754170.1"/>
    </source>
</evidence>
<feature type="transmembrane region" description="Helical" evidence="1">
    <location>
        <begin position="21"/>
        <end position="38"/>
    </location>
</feature>
<feature type="transmembrane region" description="Helical" evidence="1">
    <location>
        <begin position="44"/>
        <end position="62"/>
    </location>
</feature>
<comment type="caution">
    <text evidence="2">The sequence shown here is derived from an EMBL/GenBank/DDBJ whole genome shotgun (WGS) entry which is preliminary data.</text>
</comment>
<dbReference type="AlphaFoldDB" id="A0A7W9FP16"/>